<proteinExistence type="predicted"/>
<dbReference type="GO" id="GO:0051191">
    <property type="term" value="P:prosthetic group biosynthetic process"/>
    <property type="evidence" value="ECO:0007669"/>
    <property type="project" value="InterPro"/>
</dbReference>
<dbReference type="Pfam" id="PF03802">
    <property type="entry name" value="CitX"/>
    <property type="match status" value="1"/>
</dbReference>
<gene>
    <name evidence="5" type="ORF">IV52_GL001387</name>
</gene>
<comment type="catalytic activity">
    <reaction evidence="4">
        <text>apo-[citrate lyase ACP] + 2'-(5''-triphospho-alpha-D-ribosyl)-3'-dephospho-CoA = holo-[citrate lyase ACP] + diphosphate</text>
        <dbReference type="Rhea" id="RHEA:16333"/>
        <dbReference type="Rhea" id="RHEA-COMP:10157"/>
        <dbReference type="Rhea" id="RHEA-COMP:10158"/>
        <dbReference type="ChEBI" id="CHEBI:29999"/>
        <dbReference type="ChEBI" id="CHEBI:33019"/>
        <dbReference type="ChEBI" id="CHEBI:61378"/>
        <dbReference type="ChEBI" id="CHEBI:82683"/>
        <dbReference type="EC" id="2.7.7.61"/>
    </reaction>
</comment>
<evidence type="ECO:0000256" key="2">
    <source>
        <dbReference type="ARBA" id="ARBA00022679"/>
    </source>
</evidence>
<dbReference type="NCBIfam" id="NF002383">
    <property type="entry name" value="PRK01392.1"/>
    <property type="match status" value="1"/>
</dbReference>
<dbReference type="PATRIC" id="fig|1122148.6.peg.1425"/>
<organism evidence="5 6">
    <name type="scientific">Fructilactobacillus lindneri DSM 20690 = JCM 11027</name>
    <dbReference type="NCBI Taxonomy" id="1122148"/>
    <lineage>
        <taxon>Bacteria</taxon>
        <taxon>Bacillati</taxon>
        <taxon>Bacillota</taxon>
        <taxon>Bacilli</taxon>
        <taxon>Lactobacillales</taxon>
        <taxon>Lactobacillaceae</taxon>
        <taxon>Fructilactobacillus</taxon>
    </lineage>
</organism>
<dbReference type="OrthoDB" id="3196716at2"/>
<protein>
    <recommendedName>
        <fullName evidence="1">citrate lyase holo-[acyl-carrier protein] synthase</fullName>
        <ecNumber evidence="1">2.7.7.61</ecNumber>
    </recommendedName>
</protein>
<comment type="caution">
    <text evidence="5">The sequence shown here is derived from an EMBL/GenBank/DDBJ whole genome shotgun (WGS) entry which is preliminary data.</text>
</comment>
<evidence type="ECO:0000256" key="4">
    <source>
        <dbReference type="ARBA" id="ARBA00048574"/>
    </source>
</evidence>
<dbReference type="NCBIfam" id="TIGR03124">
    <property type="entry name" value="citrate_citX"/>
    <property type="match status" value="1"/>
</dbReference>
<keyword evidence="6" id="KW-1185">Reference proteome</keyword>
<evidence type="ECO:0000313" key="6">
    <source>
        <dbReference type="Proteomes" id="UP000051565"/>
    </source>
</evidence>
<evidence type="ECO:0000313" key="5">
    <source>
        <dbReference type="EMBL" id="KRN78253.1"/>
    </source>
</evidence>
<name>A0A0R2JVL2_9LACO</name>
<dbReference type="EMBL" id="JQBT01000036">
    <property type="protein sequence ID" value="KRN78253.1"/>
    <property type="molecule type" value="Genomic_DNA"/>
</dbReference>
<dbReference type="EC" id="2.7.7.61" evidence="1"/>
<evidence type="ECO:0000256" key="1">
    <source>
        <dbReference type="ARBA" id="ARBA00012524"/>
    </source>
</evidence>
<dbReference type="GO" id="GO:0016829">
    <property type="term" value="F:lyase activity"/>
    <property type="evidence" value="ECO:0007669"/>
    <property type="project" value="UniProtKB-KW"/>
</dbReference>
<keyword evidence="5" id="KW-0456">Lyase</keyword>
<reference evidence="5 6" key="1">
    <citation type="journal article" date="2015" name="Genome Announc.">
        <title>Expanding the biotechnology potential of lactobacilli through comparative genomics of 213 strains and associated genera.</title>
        <authorList>
            <person name="Sun Z."/>
            <person name="Harris H.M."/>
            <person name="McCann A."/>
            <person name="Guo C."/>
            <person name="Argimon S."/>
            <person name="Zhang W."/>
            <person name="Yang X."/>
            <person name="Jeffery I.B."/>
            <person name="Cooney J.C."/>
            <person name="Kagawa T.F."/>
            <person name="Liu W."/>
            <person name="Song Y."/>
            <person name="Salvetti E."/>
            <person name="Wrobel A."/>
            <person name="Rasinkangas P."/>
            <person name="Parkhill J."/>
            <person name="Rea M.C."/>
            <person name="O'Sullivan O."/>
            <person name="Ritari J."/>
            <person name="Douillard F.P."/>
            <person name="Paul Ross R."/>
            <person name="Yang R."/>
            <person name="Briner A.E."/>
            <person name="Felis G.E."/>
            <person name="de Vos W.M."/>
            <person name="Barrangou R."/>
            <person name="Klaenhammer T.R."/>
            <person name="Caufield P.W."/>
            <person name="Cui Y."/>
            <person name="Zhang H."/>
            <person name="O'Toole P.W."/>
        </authorList>
    </citation>
    <scope>NUCLEOTIDE SEQUENCE [LARGE SCALE GENOMIC DNA]</scope>
    <source>
        <strain evidence="5 6">DSM 20690</strain>
    </source>
</reference>
<dbReference type="AlphaFoldDB" id="A0A0R2JVL2"/>
<dbReference type="RefSeq" id="WP_054646519.1">
    <property type="nucleotide sequence ID" value="NZ_FUXS01000003.1"/>
</dbReference>
<evidence type="ECO:0000256" key="3">
    <source>
        <dbReference type="ARBA" id="ARBA00022695"/>
    </source>
</evidence>
<dbReference type="InterPro" id="IPR005551">
    <property type="entry name" value="CitX"/>
</dbReference>
<accession>A0A0R2JVL2</accession>
<keyword evidence="2 5" id="KW-0808">Transferase</keyword>
<dbReference type="GO" id="GO:0050519">
    <property type="term" value="F:holo-citrate lyase synthase activity"/>
    <property type="evidence" value="ECO:0007669"/>
    <property type="project" value="UniProtKB-EC"/>
</dbReference>
<sequence length="181" mass="20683">MKADIFKNGSEQTIADVLRNKDQRAALQQQLLQQYPDDTIVAVKLNIPGPIKTNDKIVKLFKAGIKQIETILQANGKLLKKIQQNQPTGPENFYVFQLSGMQVKQLASEFEDHNLLGRLFDIDVMDAKNAHYSRKQLNWPSRKCFICNRDAKECGRNRTHSVAELQAYVNQVYNEVFSDEG</sequence>
<dbReference type="STRING" id="53444.AYR59_01600"/>
<keyword evidence="3" id="KW-0548">Nucleotidyltransferase</keyword>
<dbReference type="Proteomes" id="UP000051565">
    <property type="component" value="Unassembled WGS sequence"/>
</dbReference>